<dbReference type="Proteomes" id="UP000677305">
    <property type="component" value="Chromosome"/>
</dbReference>
<keyword evidence="3" id="KW-1185">Reference proteome</keyword>
<dbReference type="AlphaFoldDB" id="A0A8J8MDQ4"/>
<dbReference type="InterPro" id="IPR019606">
    <property type="entry name" value="GerMN"/>
</dbReference>
<evidence type="ECO:0000313" key="2">
    <source>
        <dbReference type="EMBL" id="QUH30993.1"/>
    </source>
</evidence>
<evidence type="ECO:0000313" key="3">
    <source>
        <dbReference type="Proteomes" id="UP000677305"/>
    </source>
</evidence>
<dbReference type="SMART" id="SM00909">
    <property type="entry name" value="Germane"/>
    <property type="match status" value="2"/>
</dbReference>
<feature type="domain" description="GerMN" evidence="1">
    <location>
        <begin position="207"/>
        <end position="295"/>
    </location>
</feature>
<dbReference type="Pfam" id="PF10646">
    <property type="entry name" value="Germane"/>
    <property type="match status" value="2"/>
</dbReference>
<dbReference type="KEGG" id="vgu:HYG85_19530"/>
<evidence type="ECO:0000259" key="1">
    <source>
        <dbReference type="SMART" id="SM00909"/>
    </source>
</evidence>
<sequence>MGKILRISLLYVFLLLALTGCGNKQKANVEEQPSEKSVKIFLSNKEKNSWINKDVNISSVNNEDIVTEIFEILQTGIEDEPDTITTVPSFIRLLEVKLEESNLILNVSEEYYKLDTVEENLCRVSLISSLTELDFVDKVEIYVEGVPLKGPDGKALGPIGKDQLVFDDPENESKTLKKVLLYFSDKEGLGLVPEEVQVEVNPNEPLEKTVLNLLINGPLNDTEVRTIPAETKVISTSISEGVCYVDFSKEFKTKHTGGSTGELLTIYSIVNTLTELPDINKVQFLIEGEKEELFKGHLQFNILFERNLDLVLDNKKK</sequence>
<proteinExistence type="predicted"/>
<dbReference type="PROSITE" id="PS51257">
    <property type="entry name" value="PROKAR_LIPOPROTEIN"/>
    <property type="match status" value="1"/>
</dbReference>
<accession>A0A8J8MDQ4</accession>
<dbReference type="EMBL" id="CP058561">
    <property type="protein sequence ID" value="QUH30993.1"/>
    <property type="molecule type" value="Genomic_DNA"/>
</dbReference>
<reference evidence="2 3" key="1">
    <citation type="submission" date="2020-07" db="EMBL/GenBank/DDBJ databases">
        <title>Vallitalea guaymasensis genome.</title>
        <authorList>
            <person name="Postec A."/>
        </authorList>
    </citation>
    <scope>NUCLEOTIDE SEQUENCE [LARGE SCALE GENOMIC DNA]</scope>
    <source>
        <strain evidence="2 3">Ra1766G1</strain>
    </source>
</reference>
<dbReference type="RefSeq" id="WP_212691092.1">
    <property type="nucleotide sequence ID" value="NZ_CP058561.1"/>
</dbReference>
<gene>
    <name evidence="2" type="ORF">HYG85_19530</name>
</gene>
<protein>
    <submittedName>
        <fullName evidence="2">GerMN domain-containing protein</fullName>
    </submittedName>
</protein>
<feature type="domain" description="GerMN" evidence="1">
    <location>
        <begin position="66"/>
        <end position="152"/>
    </location>
</feature>
<name>A0A8J8MDQ4_9FIRM</name>
<organism evidence="2 3">
    <name type="scientific">Vallitalea guaymasensis</name>
    <dbReference type="NCBI Taxonomy" id="1185412"/>
    <lineage>
        <taxon>Bacteria</taxon>
        <taxon>Bacillati</taxon>
        <taxon>Bacillota</taxon>
        <taxon>Clostridia</taxon>
        <taxon>Lachnospirales</taxon>
        <taxon>Vallitaleaceae</taxon>
        <taxon>Vallitalea</taxon>
    </lineage>
</organism>